<dbReference type="PANTHER" id="PTHR43544:SF32">
    <property type="entry name" value="CHAIN DEHYDROGENASE, PUTATIVE (AFU_ORTHOLOGUE AFUA_5G01530)-RELATED"/>
    <property type="match status" value="1"/>
</dbReference>
<dbReference type="InterPro" id="IPR036291">
    <property type="entry name" value="NAD(P)-bd_dom_sf"/>
</dbReference>
<keyword evidence="3" id="KW-1185">Reference proteome</keyword>
<sequence length="169" mass="17880">MATDKTIVLITTPSRSLQLDVTSAESIAAAKSHLDSAFGGLLDVLVQNAGVMPYQPLRDNSVLTSFRETFETNVFGAAMLTDALVPLVQKSAKARIIYVSSGLGSITLRLDPSNEWRAIQGTIYRSSKAALDMLAACHQVEFAGWGCKVCAFNPGVSRTSAGRRAGSGG</sequence>
<dbReference type="InterPro" id="IPR051468">
    <property type="entry name" value="Fungal_SecMetab_SDRs"/>
</dbReference>
<dbReference type="Gene3D" id="3.40.50.720">
    <property type="entry name" value="NAD(P)-binding Rossmann-like Domain"/>
    <property type="match status" value="1"/>
</dbReference>
<dbReference type="PANTHER" id="PTHR43544">
    <property type="entry name" value="SHORT-CHAIN DEHYDROGENASE/REDUCTASE"/>
    <property type="match status" value="1"/>
</dbReference>
<proteinExistence type="inferred from homology"/>
<gene>
    <name evidence="2" type="ORF">B0H63DRAFT_456625</name>
</gene>
<dbReference type="Proteomes" id="UP001285441">
    <property type="component" value="Unassembled WGS sequence"/>
</dbReference>
<comment type="caution">
    <text evidence="2">The sequence shown here is derived from an EMBL/GenBank/DDBJ whole genome shotgun (WGS) entry which is preliminary data.</text>
</comment>
<organism evidence="2 3">
    <name type="scientific">Podospora didyma</name>
    <dbReference type="NCBI Taxonomy" id="330526"/>
    <lineage>
        <taxon>Eukaryota</taxon>
        <taxon>Fungi</taxon>
        <taxon>Dikarya</taxon>
        <taxon>Ascomycota</taxon>
        <taxon>Pezizomycotina</taxon>
        <taxon>Sordariomycetes</taxon>
        <taxon>Sordariomycetidae</taxon>
        <taxon>Sordariales</taxon>
        <taxon>Podosporaceae</taxon>
        <taxon>Podospora</taxon>
    </lineage>
</organism>
<accession>A0AAE0U6L0</accession>
<comment type="similarity">
    <text evidence="1">Belongs to the short-chain dehydrogenases/reductases (SDR) family.</text>
</comment>
<dbReference type="SUPFAM" id="SSF51735">
    <property type="entry name" value="NAD(P)-binding Rossmann-fold domains"/>
    <property type="match status" value="1"/>
</dbReference>
<dbReference type="EMBL" id="JAULSW010000001">
    <property type="protein sequence ID" value="KAK3392797.1"/>
    <property type="molecule type" value="Genomic_DNA"/>
</dbReference>
<reference evidence="2" key="1">
    <citation type="journal article" date="2023" name="Mol. Phylogenet. Evol.">
        <title>Genome-scale phylogeny and comparative genomics of the fungal order Sordariales.</title>
        <authorList>
            <person name="Hensen N."/>
            <person name="Bonometti L."/>
            <person name="Westerberg I."/>
            <person name="Brannstrom I.O."/>
            <person name="Guillou S."/>
            <person name="Cros-Aarteil S."/>
            <person name="Calhoun S."/>
            <person name="Haridas S."/>
            <person name="Kuo A."/>
            <person name="Mondo S."/>
            <person name="Pangilinan J."/>
            <person name="Riley R."/>
            <person name="LaButti K."/>
            <person name="Andreopoulos B."/>
            <person name="Lipzen A."/>
            <person name="Chen C."/>
            <person name="Yan M."/>
            <person name="Daum C."/>
            <person name="Ng V."/>
            <person name="Clum A."/>
            <person name="Steindorff A."/>
            <person name="Ohm R.A."/>
            <person name="Martin F."/>
            <person name="Silar P."/>
            <person name="Natvig D.O."/>
            <person name="Lalanne C."/>
            <person name="Gautier V."/>
            <person name="Ament-Velasquez S.L."/>
            <person name="Kruys A."/>
            <person name="Hutchinson M.I."/>
            <person name="Powell A.J."/>
            <person name="Barry K."/>
            <person name="Miller A.N."/>
            <person name="Grigoriev I.V."/>
            <person name="Debuchy R."/>
            <person name="Gladieux P."/>
            <person name="Hiltunen Thoren M."/>
            <person name="Johannesson H."/>
        </authorList>
    </citation>
    <scope>NUCLEOTIDE SEQUENCE</scope>
    <source>
        <strain evidence="2">CBS 232.78</strain>
    </source>
</reference>
<dbReference type="GO" id="GO:0005737">
    <property type="term" value="C:cytoplasm"/>
    <property type="evidence" value="ECO:0007669"/>
    <property type="project" value="TreeGrafter"/>
</dbReference>
<evidence type="ECO:0000256" key="1">
    <source>
        <dbReference type="ARBA" id="ARBA00006484"/>
    </source>
</evidence>
<dbReference type="GO" id="GO:0016491">
    <property type="term" value="F:oxidoreductase activity"/>
    <property type="evidence" value="ECO:0007669"/>
    <property type="project" value="TreeGrafter"/>
</dbReference>
<evidence type="ECO:0000313" key="2">
    <source>
        <dbReference type="EMBL" id="KAK3392797.1"/>
    </source>
</evidence>
<dbReference type="Pfam" id="PF00106">
    <property type="entry name" value="adh_short"/>
    <property type="match status" value="1"/>
</dbReference>
<reference evidence="2" key="2">
    <citation type="submission" date="2023-06" db="EMBL/GenBank/DDBJ databases">
        <authorList>
            <consortium name="Lawrence Berkeley National Laboratory"/>
            <person name="Haridas S."/>
            <person name="Hensen N."/>
            <person name="Bonometti L."/>
            <person name="Westerberg I."/>
            <person name="Brannstrom I.O."/>
            <person name="Guillou S."/>
            <person name="Cros-Aarteil S."/>
            <person name="Calhoun S."/>
            <person name="Kuo A."/>
            <person name="Mondo S."/>
            <person name="Pangilinan J."/>
            <person name="Riley R."/>
            <person name="LaButti K."/>
            <person name="Andreopoulos B."/>
            <person name="Lipzen A."/>
            <person name="Chen C."/>
            <person name="Yanf M."/>
            <person name="Daum C."/>
            <person name="Ng V."/>
            <person name="Clum A."/>
            <person name="Steindorff A."/>
            <person name="Ohm R."/>
            <person name="Martin F."/>
            <person name="Silar P."/>
            <person name="Natvig D."/>
            <person name="Lalanne C."/>
            <person name="Gautier V."/>
            <person name="Ament-velasquez S.L."/>
            <person name="Kruys A."/>
            <person name="Hutchinson M.I."/>
            <person name="Powell A.J."/>
            <person name="Barry K."/>
            <person name="Miller A.N."/>
            <person name="Grigoriev I.V."/>
            <person name="Debuchy R."/>
            <person name="Gladieux P."/>
            <person name="Thoren M.H."/>
            <person name="Johannesson H."/>
        </authorList>
    </citation>
    <scope>NUCLEOTIDE SEQUENCE</scope>
    <source>
        <strain evidence="2">CBS 232.78</strain>
    </source>
</reference>
<dbReference type="InterPro" id="IPR002347">
    <property type="entry name" value="SDR_fam"/>
</dbReference>
<name>A0AAE0U6L0_9PEZI</name>
<protein>
    <submittedName>
        <fullName evidence="2">Uncharacterized protein</fullName>
    </submittedName>
</protein>
<dbReference type="PRINTS" id="PR00081">
    <property type="entry name" value="GDHRDH"/>
</dbReference>
<dbReference type="GO" id="GO:0019748">
    <property type="term" value="P:secondary metabolic process"/>
    <property type="evidence" value="ECO:0007669"/>
    <property type="project" value="TreeGrafter"/>
</dbReference>
<dbReference type="AlphaFoldDB" id="A0AAE0U6L0"/>
<evidence type="ECO:0000313" key="3">
    <source>
        <dbReference type="Proteomes" id="UP001285441"/>
    </source>
</evidence>